<feature type="signal peptide" evidence="1">
    <location>
        <begin position="1"/>
        <end position="26"/>
    </location>
</feature>
<evidence type="ECO:0000313" key="2">
    <source>
        <dbReference type="EMBL" id="WBP89245.1"/>
    </source>
</evidence>
<dbReference type="EMBL" id="CP115450">
    <property type="protein sequence ID" value="WBP89245.1"/>
    <property type="molecule type" value="Genomic_DNA"/>
</dbReference>
<keyword evidence="3" id="KW-1185">Reference proteome</keyword>
<reference evidence="3" key="1">
    <citation type="submission" date="2022-12" db="EMBL/GenBank/DDBJ databases">
        <authorList>
            <person name="Mo P."/>
        </authorList>
    </citation>
    <scope>NUCLEOTIDE SEQUENCE [LARGE SCALE GENOMIC DNA]</scope>
    <source>
        <strain evidence="3">HUAS 3-15</strain>
    </source>
</reference>
<evidence type="ECO:0000256" key="1">
    <source>
        <dbReference type="SAM" id="SignalP"/>
    </source>
</evidence>
<dbReference type="RefSeq" id="WP_270147446.1">
    <property type="nucleotide sequence ID" value="NZ_CP115450.1"/>
</dbReference>
<name>A0ABY7Q950_9ACTN</name>
<dbReference type="InterPro" id="IPR006311">
    <property type="entry name" value="TAT_signal"/>
</dbReference>
<accession>A0ABY7Q950</accession>
<feature type="chain" id="PRO_5045858712" description="Peptidase MA-like domain-containing protein" evidence="1">
    <location>
        <begin position="27"/>
        <end position="389"/>
    </location>
</feature>
<evidence type="ECO:0008006" key="4">
    <source>
        <dbReference type="Google" id="ProtNLM"/>
    </source>
</evidence>
<gene>
    <name evidence="2" type="ORF">O1G21_27645</name>
</gene>
<keyword evidence="1" id="KW-0732">Signal</keyword>
<dbReference type="PROSITE" id="PS51318">
    <property type="entry name" value="TAT"/>
    <property type="match status" value="1"/>
</dbReference>
<evidence type="ECO:0000313" key="3">
    <source>
        <dbReference type="Proteomes" id="UP001212821"/>
    </source>
</evidence>
<dbReference type="Proteomes" id="UP001212821">
    <property type="component" value="Chromosome"/>
</dbReference>
<sequence>MLSRRGALLLAAGGLAQLSLPPAAPAARPGGRTDDRRAEVTELLAARARSLPAWSGLAGAEAGYRNLVLPPEREASAAGGPERLTASVELAVRIAGYDEYPVVYPRRIELVRDRGGWRVEHEEGTSGPPALWDLGPARTAPGARCLVLGLADGPDPAGLVAVGDQAVPAVSAVWGGGWPGRLLLELPATEAQFARLLEADPAGWTGMAAVTVAASGAPWHTPADRVVVNPEAFGRLSDFGRQVVVTHEATHVATRADTRAWTPLWLSEGVADWTAYRGSGRRPQQIAPELTRDVAAGKLPTALPADGDFAAGADGIAQAYEQAWLACDLIARRYGTERLVAFYRAVGAADGQGEDREHRTDRLLRGELGVGLAEFTRLWLAEVEALKAG</sequence>
<proteinExistence type="predicted"/>
<organism evidence="2 3">
    <name type="scientific">Kitasatospora cathayae</name>
    <dbReference type="NCBI Taxonomy" id="3004092"/>
    <lineage>
        <taxon>Bacteria</taxon>
        <taxon>Bacillati</taxon>
        <taxon>Actinomycetota</taxon>
        <taxon>Actinomycetes</taxon>
        <taxon>Kitasatosporales</taxon>
        <taxon>Streptomycetaceae</taxon>
        <taxon>Kitasatospora</taxon>
    </lineage>
</organism>
<protein>
    <recommendedName>
        <fullName evidence="4">Peptidase MA-like domain-containing protein</fullName>
    </recommendedName>
</protein>